<organism evidence="1 2">
    <name type="scientific">Corynebacterium sphenisci DSM 44792</name>
    <dbReference type="NCBI Taxonomy" id="1437874"/>
    <lineage>
        <taxon>Bacteria</taxon>
        <taxon>Bacillati</taxon>
        <taxon>Actinomycetota</taxon>
        <taxon>Actinomycetes</taxon>
        <taxon>Mycobacteriales</taxon>
        <taxon>Corynebacteriaceae</taxon>
        <taxon>Corynebacterium</taxon>
    </lineage>
</organism>
<evidence type="ECO:0000313" key="2">
    <source>
        <dbReference type="Proteomes" id="UP000185469"/>
    </source>
</evidence>
<keyword evidence="2" id="KW-1185">Reference proteome</keyword>
<dbReference type="Proteomes" id="UP000185469">
    <property type="component" value="Chromosome"/>
</dbReference>
<dbReference type="RefSeq" id="WP_075691754.1">
    <property type="nucleotide sequence ID" value="NZ_CP009248.1"/>
</dbReference>
<accession>A0A1L7CX99</accession>
<dbReference type="KEGG" id="csph:CSPHI_05000"/>
<protein>
    <submittedName>
        <fullName evidence="1">Uncharacterized protein</fullName>
    </submittedName>
</protein>
<dbReference type="EMBL" id="CP009248">
    <property type="protein sequence ID" value="APT90499.1"/>
    <property type="molecule type" value="Genomic_DNA"/>
</dbReference>
<name>A0A1L7CX99_9CORY</name>
<gene>
    <name evidence="1" type="ORF">CSPHI_05000</name>
</gene>
<sequence>MALLITPEALAASLTDNLVFDRGLAEWAIGVVSDTARDIAGRPEWEPDTCPAAVLAIIGLAARRLYTNPDRMTRENDGDYGYALDSSVTDAAVFTPSEQGRLRRFAPGAAAGGLRVVSTTRGDAAAPSGLGERSPRGWW</sequence>
<evidence type="ECO:0000313" key="1">
    <source>
        <dbReference type="EMBL" id="APT90499.1"/>
    </source>
</evidence>
<dbReference type="OrthoDB" id="4409869at2"/>
<reference evidence="1 2" key="1">
    <citation type="submission" date="2014-08" db="EMBL/GenBank/DDBJ databases">
        <title>Complete genome sequence of Corynebacterium sphenisci CECT 5990(T) (=DSM 44792(T)), isolated from healthy wild penguins.</title>
        <authorList>
            <person name="Ruckert C."/>
            <person name="Albersmeier A."/>
            <person name="Winkler A."/>
            <person name="Kalinowski J."/>
        </authorList>
    </citation>
    <scope>NUCLEOTIDE SEQUENCE [LARGE SCALE GENOMIC DNA]</scope>
    <source>
        <strain evidence="1 2">DSM 44792</strain>
    </source>
</reference>
<dbReference type="AlphaFoldDB" id="A0A1L7CX99"/>
<proteinExistence type="predicted"/>
<dbReference type="STRING" id="1437874.CSPHI_05000"/>